<evidence type="ECO:0000313" key="5">
    <source>
        <dbReference type="Proteomes" id="UP001168478"/>
    </source>
</evidence>
<dbReference type="AlphaFoldDB" id="A0AAW7JQM3"/>
<evidence type="ECO:0000313" key="4">
    <source>
        <dbReference type="Proteomes" id="UP001167831"/>
    </source>
</evidence>
<name>A0AAW7JQM3_9BACT</name>
<comment type="caution">
    <text evidence="3">The sequence shown here is derived from an EMBL/GenBank/DDBJ whole genome shotgun (WGS) entry which is preliminary data.</text>
</comment>
<dbReference type="InterPro" id="IPR002694">
    <property type="entry name" value="Znf_CHC2"/>
</dbReference>
<dbReference type="RefSeq" id="WP_286685438.1">
    <property type="nucleotide sequence ID" value="NZ_JAUEIE010000004.1"/>
</dbReference>
<dbReference type="Proteomes" id="UP001168478">
    <property type="component" value="Unassembled WGS sequence"/>
</dbReference>
<sequence>MNISQAKLINLVDFLEQEGHKAVKQKGRIYWYNSPIRSENTPSFKVDSSRNEWYDYGLGEGGDILDLIKGLYNVKTTSEALTILAPKSNSFINAIYHRKDAPPKRQESGQMHNVVYHPLTHQALLSYMMKRKIDVNLSRVYCCEVHYDLRDKHYFGIAFRNRIGGYEIRNQYYKGCIGHKDITLIRKSNEEIQEHIIIFEGFMDFLSYMMLTDINSKRICLPYQCDYMILNSINCLDKALNELPSYKYVHSFLDNDDGGKRTFLSMKEILGDIVIDETHRFNPYNDLNDYLVKQTNSEL</sequence>
<dbReference type="GO" id="GO:0008270">
    <property type="term" value="F:zinc ion binding"/>
    <property type="evidence" value="ECO:0007669"/>
    <property type="project" value="InterPro"/>
</dbReference>
<accession>A0AAW7JQM3</accession>
<dbReference type="EMBL" id="JAUEIE010000004">
    <property type="protein sequence ID" value="MDN0022441.1"/>
    <property type="molecule type" value="Genomic_DNA"/>
</dbReference>
<evidence type="ECO:0000313" key="3">
    <source>
        <dbReference type="EMBL" id="MDN0026301.1"/>
    </source>
</evidence>
<reference evidence="3" key="2">
    <citation type="submission" date="2023-08" db="EMBL/GenBank/DDBJ databases">
        <title>Identification and characterization of horizontal gene transfer across gut microbiota members of farm animals based on homology search.</title>
        <authorList>
            <person name="Schwarzerova J."/>
            <person name="Nykrynova M."/>
            <person name="Jureckova K."/>
            <person name="Cejkova D."/>
            <person name="Rychlik I."/>
        </authorList>
    </citation>
    <scope>NUCLEOTIDE SEQUENCE</scope>
    <source>
        <strain evidence="3">ET15</strain>
        <strain evidence="2">ET37</strain>
    </source>
</reference>
<dbReference type="Gene3D" id="3.90.580.10">
    <property type="entry name" value="Zinc finger, CHC2-type domain"/>
    <property type="match status" value="1"/>
</dbReference>
<dbReference type="GO" id="GO:0003899">
    <property type="term" value="F:DNA-directed RNA polymerase activity"/>
    <property type="evidence" value="ECO:0007669"/>
    <property type="project" value="InterPro"/>
</dbReference>
<reference evidence="3" key="1">
    <citation type="submission" date="2023-06" db="EMBL/GenBank/DDBJ databases">
        <authorList>
            <person name="Zeman M."/>
            <person name="Kubasova T."/>
            <person name="Jahodarova E."/>
            <person name="Nykrynova M."/>
            <person name="Rychlik I."/>
        </authorList>
    </citation>
    <scope>NUCLEOTIDE SEQUENCE</scope>
    <source>
        <strain evidence="3">ET15</strain>
        <strain evidence="2">ET37</strain>
    </source>
</reference>
<gene>
    <name evidence="2" type="ORF">QVN81_05305</name>
    <name evidence="3" type="ORF">QVN84_12355</name>
</gene>
<proteinExistence type="predicted"/>
<keyword evidence="4" id="KW-1185">Reference proteome</keyword>
<evidence type="ECO:0000259" key="1">
    <source>
        <dbReference type="Pfam" id="PF01807"/>
    </source>
</evidence>
<protein>
    <submittedName>
        <fullName evidence="3">Toprim domain-containing protein</fullName>
    </submittedName>
</protein>
<dbReference type="Gene3D" id="3.40.1360.10">
    <property type="match status" value="1"/>
</dbReference>
<dbReference type="InterPro" id="IPR036977">
    <property type="entry name" value="DNA_primase_Znf_CHC2"/>
</dbReference>
<dbReference type="GO" id="GO:0006260">
    <property type="term" value="P:DNA replication"/>
    <property type="evidence" value="ECO:0007669"/>
    <property type="project" value="InterPro"/>
</dbReference>
<dbReference type="GO" id="GO:0003677">
    <property type="term" value="F:DNA binding"/>
    <property type="evidence" value="ECO:0007669"/>
    <property type="project" value="InterPro"/>
</dbReference>
<dbReference type="Pfam" id="PF13155">
    <property type="entry name" value="Toprim_2"/>
    <property type="match status" value="1"/>
</dbReference>
<dbReference type="EMBL" id="JAUEIF010000015">
    <property type="protein sequence ID" value="MDN0026301.1"/>
    <property type="molecule type" value="Genomic_DNA"/>
</dbReference>
<dbReference type="Proteomes" id="UP001167831">
    <property type="component" value="Unassembled WGS sequence"/>
</dbReference>
<dbReference type="SUPFAM" id="SSF57783">
    <property type="entry name" value="Zinc beta-ribbon"/>
    <property type="match status" value="1"/>
</dbReference>
<feature type="domain" description="Zinc finger CHC2-type" evidence="1">
    <location>
        <begin position="9"/>
        <end position="89"/>
    </location>
</feature>
<evidence type="ECO:0000313" key="2">
    <source>
        <dbReference type="EMBL" id="MDN0022441.1"/>
    </source>
</evidence>
<dbReference type="Pfam" id="PF01807">
    <property type="entry name" value="Zn_ribbon_DnaG"/>
    <property type="match status" value="1"/>
</dbReference>
<organism evidence="3 5">
    <name type="scientific">Leyella lascolaii</name>
    <dbReference type="NCBI Taxonomy" id="1776379"/>
    <lineage>
        <taxon>Bacteria</taxon>
        <taxon>Pseudomonadati</taxon>
        <taxon>Bacteroidota</taxon>
        <taxon>Bacteroidia</taxon>
        <taxon>Bacteroidales</taxon>
        <taxon>Prevotellaceae</taxon>
        <taxon>Leyella</taxon>
    </lineage>
</organism>